<proteinExistence type="predicted"/>
<name>A0AAU9IHX4_9CILI</name>
<dbReference type="EMBL" id="CAJZBQ010000012">
    <property type="protein sequence ID" value="CAG9314495.1"/>
    <property type="molecule type" value="Genomic_DNA"/>
</dbReference>
<reference evidence="1" key="1">
    <citation type="submission" date="2021-09" db="EMBL/GenBank/DDBJ databases">
        <authorList>
            <consortium name="AG Swart"/>
            <person name="Singh M."/>
            <person name="Singh A."/>
            <person name="Seah K."/>
            <person name="Emmerich C."/>
        </authorList>
    </citation>
    <scope>NUCLEOTIDE SEQUENCE</scope>
    <source>
        <strain evidence="1">ATCC30299</strain>
    </source>
</reference>
<accession>A0AAU9IHX4</accession>
<keyword evidence="2" id="KW-1185">Reference proteome</keyword>
<sequence length="120" mass="14238">MMSEQAVGRITDLEWKENRNSDCSIEDDDLINSLLVIYKEKGKHWQKNPTRKLLEAIKKNQVCGRVSWENVVREMNGITKEQAMARYYYLLRKQKKDEMFLIEIRQLQMSRWLTSGKGIA</sequence>
<protein>
    <recommendedName>
        <fullName evidence="3">Myb-like domain-containing protein</fullName>
    </recommendedName>
</protein>
<gene>
    <name evidence="1" type="ORF">BSTOLATCC_MIC11497</name>
</gene>
<evidence type="ECO:0000313" key="2">
    <source>
        <dbReference type="Proteomes" id="UP001162131"/>
    </source>
</evidence>
<dbReference type="Gene3D" id="1.10.10.60">
    <property type="entry name" value="Homeodomain-like"/>
    <property type="match status" value="1"/>
</dbReference>
<organism evidence="1 2">
    <name type="scientific">Blepharisma stoltei</name>
    <dbReference type="NCBI Taxonomy" id="1481888"/>
    <lineage>
        <taxon>Eukaryota</taxon>
        <taxon>Sar</taxon>
        <taxon>Alveolata</taxon>
        <taxon>Ciliophora</taxon>
        <taxon>Postciliodesmatophora</taxon>
        <taxon>Heterotrichea</taxon>
        <taxon>Heterotrichida</taxon>
        <taxon>Blepharismidae</taxon>
        <taxon>Blepharisma</taxon>
    </lineage>
</organism>
<evidence type="ECO:0000313" key="1">
    <source>
        <dbReference type="EMBL" id="CAG9314495.1"/>
    </source>
</evidence>
<dbReference type="InterPro" id="IPR009057">
    <property type="entry name" value="Homeodomain-like_sf"/>
</dbReference>
<dbReference type="SUPFAM" id="SSF46689">
    <property type="entry name" value="Homeodomain-like"/>
    <property type="match status" value="1"/>
</dbReference>
<evidence type="ECO:0008006" key="3">
    <source>
        <dbReference type="Google" id="ProtNLM"/>
    </source>
</evidence>
<comment type="caution">
    <text evidence="1">The sequence shown here is derived from an EMBL/GenBank/DDBJ whole genome shotgun (WGS) entry which is preliminary data.</text>
</comment>
<dbReference type="AlphaFoldDB" id="A0AAU9IHX4"/>
<dbReference type="Proteomes" id="UP001162131">
    <property type="component" value="Unassembled WGS sequence"/>
</dbReference>